<dbReference type="GeneID" id="55966949"/>
<organism evidence="1 2">
    <name type="scientific">Geosmithia morbida</name>
    <dbReference type="NCBI Taxonomy" id="1094350"/>
    <lineage>
        <taxon>Eukaryota</taxon>
        <taxon>Fungi</taxon>
        <taxon>Dikarya</taxon>
        <taxon>Ascomycota</taxon>
        <taxon>Pezizomycotina</taxon>
        <taxon>Sordariomycetes</taxon>
        <taxon>Hypocreomycetidae</taxon>
        <taxon>Hypocreales</taxon>
        <taxon>Bionectriaceae</taxon>
        <taxon>Geosmithia</taxon>
    </lineage>
</organism>
<dbReference type="EMBL" id="JAANYQ010000001">
    <property type="protein sequence ID" value="KAF4126981.1"/>
    <property type="molecule type" value="Genomic_DNA"/>
</dbReference>
<dbReference type="AlphaFoldDB" id="A0A9P4Z1I6"/>
<sequence>MTLVTIADAPLSPAFYLVGSIMLEPPKKPQASAWMSSSTTDEIGHANVQSDTLAGKPSLTGTIPSAASLKVADETEVEVDRAVTELQARGAMPVASTRTLLLASVVDVSHGYPQEEGGCDPRRVPARDAVGWGRCGQDGARVDEETNYYLQCKVM</sequence>
<gene>
    <name evidence="1" type="ORF">GMORB2_0719</name>
</gene>
<protein>
    <submittedName>
        <fullName evidence="1">Uncharacterized protein</fullName>
    </submittedName>
</protein>
<dbReference type="Proteomes" id="UP000749293">
    <property type="component" value="Unassembled WGS sequence"/>
</dbReference>
<comment type="caution">
    <text evidence="1">The sequence shown here is derived from an EMBL/GenBank/DDBJ whole genome shotgun (WGS) entry which is preliminary data.</text>
</comment>
<evidence type="ECO:0000313" key="1">
    <source>
        <dbReference type="EMBL" id="KAF4126981.1"/>
    </source>
</evidence>
<name>A0A9P4Z1I6_9HYPO</name>
<keyword evidence="2" id="KW-1185">Reference proteome</keyword>
<evidence type="ECO:0000313" key="2">
    <source>
        <dbReference type="Proteomes" id="UP000749293"/>
    </source>
</evidence>
<reference evidence="1" key="1">
    <citation type="submission" date="2020-03" db="EMBL/GenBank/DDBJ databases">
        <title>Site-based positive gene gene selection in Geosmithia morbida across the United States reveals a broad range of putative effectors and factors for local host and environmental adapation.</title>
        <authorList>
            <person name="Onufrak A."/>
            <person name="Murdoch R.W."/>
            <person name="Gazis R."/>
            <person name="Huff M."/>
            <person name="Staton M."/>
            <person name="Klingeman W."/>
            <person name="Hadziabdic D."/>
        </authorList>
    </citation>
    <scope>NUCLEOTIDE SEQUENCE</scope>
    <source>
        <strain evidence="1">1262</strain>
    </source>
</reference>
<dbReference type="RefSeq" id="XP_035325633.1">
    <property type="nucleotide sequence ID" value="XM_035462703.1"/>
</dbReference>
<accession>A0A9P4Z1I6</accession>
<proteinExistence type="predicted"/>